<feature type="transmembrane region" description="Helical" evidence="7">
    <location>
        <begin position="760"/>
        <end position="781"/>
    </location>
</feature>
<accession>A0A2U3PH24</accession>
<feature type="transmembrane region" description="Helical" evidence="7">
    <location>
        <begin position="818"/>
        <end position="842"/>
    </location>
</feature>
<dbReference type="AlphaFoldDB" id="A0A2U3PH24"/>
<feature type="transmembrane region" description="Helical" evidence="7">
    <location>
        <begin position="331"/>
        <end position="355"/>
    </location>
</feature>
<feature type="domain" description="SSD" evidence="8">
    <location>
        <begin position="221"/>
        <end position="348"/>
    </location>
</feature>
<keyword evidence="6 7" id="KW-0472">Membrane</keyword>
<dbReference type="Pfam" id="PF03176">
    <property type="entry name" value="MMPL"/>
    <property type="match status" value="2"/>
</dbReference>
<comment type="similarity">
    <text evidence="2">Belongs to the resistance-nodulation-cell division (RND) (TC 2.A.6) family. MmpL subfamily.</text>
</comment>
<organism evidence="9 10">
    <name type="scientific">Mycobacterium numidiamassiliense</name>
    <dbReference type="NCBI Taxonomy" id="1841861"/>
    <lineage>
        <taxon>Bacteria</taxon>
        <taxon>Bacillati</taxon>
        <taxon>Actinomycetota</taxon>
        <taxon>Actinomycetes</taxon>
        <taxon>Mycobacteriales</taxon>
        <taxon>Mycobacteriaceae</taxon>
        <taxon>Mycobacterium</taxon>
    </lineage>
</organism>
<dbReference type="RefSeq" id="WP_077081398.1">
    <property type="nucleotide sequence ID" value="NZ_FUEZ01000004.1"/>
</dbReference>
<feature type="transmembrane region" description="Helical" evidence="7">
    <location>
        <begin position="788"/>
        <end position="812"/>
    </location>
</feature>
<evidence type="ECO:0000256" key="4">
    <source>
        <dbReference type="ARBA" id="ARBA00022692"/>
    </source>
</evidence>
<evidence type="ECO:0000259" key="8">
    <source>
        <dbReference type="PROSITE" id="PS50156"/>
    </source>
</evidence>
<dbReference type="Proteomes" id="UP000240424">
    <property type="component" value="Unassembled WGS sequence"/>
</dbReference>
<feature type="transmembrane region" description="Helical" evidence="7">
    <location>
        <begin position="889"/>
        <end position="908"/>
    </location>
</feature>
<dbReference type="STRING" id="1841861.GCA_900157365_03608"/>
<feature type="transmembrane region" description="Helical" evidence="7">
    <location>
        <begin position="250"/>
        <end position="273"/>
    </location>
</feature>
<keyword evidence="5 7" id="KW-1133">Transmembrane helix</keyword>
<feature type="transmembrane region" description="Helical" evidence="7">
    <location>
        <begin position="294"/>
        <end position="319"/>
    </location>
</feature>
<protein>
    <submittedName>
        <fullName evidence="9">Membrane protein</fullName>
    </submittedName>
</protein>
<gene>
    <name evidence="9" type="ORF">MNAB215_5288</name>
</gene>
<dbReference type="PANTHER" id="PTHR33406:SF6">
    <property type="entry name" value="MEMBRANE PROTEIN YDGH-RELATED"/>
    <property type="match status" value="1"/>
</dbReference>
<evidence type="ECO:0000256" key="6">
    <source>
        <dbReference type="ARBA" id="ARBA00023136"/>
    </source>
</evidence>
<dbReference type="InterPro" id="IPR004707">
    <property type="entry name" value="MmpL_fam"/>
</dbReference>
<proteinExistence type="inferred from homology"/>
<feature type="transmembrane region" description="Helical" evidence="7">
    <location>
        <begin position="863"/>
        <end position="883"/>
    </location>
</feature>
<feature type="transmembrane region" description="Helical" evidence="7">
    <location>
        <begin position="218"/>
        <end position="238"/>
    </location>
</feature>
<dbReference type="NCBIfam" id="TIGR00833">
    <property type="entry name" value="actII"/>
    <property type="match status" value="1"/>
</dbReference>
<dbReference type="InterPro" id="IPR050545">
    <property type="entry name" value="Mycobact_MmpL"/>
</dbReference>
<dbReference type="FunFam" id="1.20.1640.10:FF:000020">
    <property type="entry name" value="Transmembrane transport protein MmpL10"/>
    <property type="match status" value="1"/>
</dbReference>
<dbReference type="PANTHER" id="PTHR33406">
    <property type="entry name" value="MEMBRANE PROTEIN MJ1562-RELATED"/>
    <property type="match status" value="1"/>
</dbReference>
<feature type="transmembrane region" description="Helical" evidence="7">
    <location>
        <begin position="21"/>
        <end position="38"/>
    </location>
</feature>
<keyword evidence="3" id="KW-1003">Cell membrane</keyword>
<sequence>MSTTERPSRPFVARTVRSLSVFVILGWVAFTLLVTFAVPRLEVVGAQHSVPLAPQDAPAVQAMEHMGKVFKESNSDSFAMLVLEGQQPLGDEAHAYYNRLIRALRADNKHVEHVQDLWSDRLTAAGAQSPDGKAAYVQLNLAGNQGTTLGQDSVASVRSIIAHTPPPPGIKAYVTGPSALLSDMQSAGDNSILKITAIGALIIFLVLLVVYRSVATVILLLLTVATEVFAARGIVAFLGDHNLVGLSTFATNLLVALAMAAGTDYGIFFFGRYQEARQAGEDREAAYYTTYRSVSPVVLGSGLTIAGAMLCLSFTRMPIFQTVGVPCAVGMFASVLIALTLAPAVLTLGSGFGLLDPRRRITVRGWRRVGTAIVRWPAPILAASSAIALVGIATLPGYKTSYNDRLYMPKDIPANVGYEAADRHFSQSRMMPEIVMVEANHDMRNPTDFLVLHKVAKAIFRVPGISRVVGITRPQGTPIEHTSIPFLLSMQNAGQQQDMRYMQARAEDMLKQADMMRKSITLINNMYNITKQLNATVHDMVGKTHELTEMLDDVNGNLANFIDFFRPIESYFYWEKHCYDIPICWSLRSIFDTLEGVDTLDEKLHDLVKNLDKLDLILPQMLAQFPAIIDNMHETLQFMLTNHSTMAGMLNQMDQTQNEATALGQAFDDAKNDDSFYLPPEVFQNPDFKKAMTSFFSPDGKAVRFIVSHRGDPATVEAIARIDQIRTAAEEALKTTPLEDAKIYVAGNASTFKDFQDGSAYDLLIAGVGSLCLIFIIMVIITRSFVAALVIVGTVAISLGSSFGLSVLVWQYLLGFRLHWMVVAMSVIVLLAVGSDYNLLLVSRMKDEIAAGIKTGIIRAMGGTGKVVTNAGLVFAFTMMAMVVSDLRIIGQVGTTIGLGLLFDTLVVRSFMTPSIAALLGRWFWWPQTVRPRPASQLLWPIGPRPVVRSLLLGNERREDEAPTTEIPRASV</sequence>
<evidence type="ECO:0000256" key="1">
    <source>
        <dbReference type="ARBA" id="ARBA00004651"/>
    </source>
</evidence>
<name>A0A2U3PH24_9MYCO</name>
<dbReference type="SUPFAM" id="SSF82866">
    <property type="entry name" value="Multidrug efflux transporter AcrB transmembrane domain"/>
    <property type="match status" value="2"/>
</dbReference>
<dbReference type="OrthoDB" id="4758927at2"/>
<keyword evidence="4 7" id="KW-0812">Transmembrane</keyword>
<evidence type="ECO:0000256" key="7">
    <source>
        <dbReference type="SAM" id="Phobius"/>
    </source>
</evidence>
<feature type="transmembrane region" description="Helical" evidence="7">
    <location>
        <begin position="191"/>
        <end position="211"/>
    </location>
</feature>
<evidence type="ECO:0000256" key="2">
    <source>
        <dbReference type="ARBA" id="ARBA00010157"/>
    </source>
</evidence>
<dbReference type="InterPro" id="IPR000731">
    <property type="entry name" value="SSD"/>
</dbReference>
<dbReference type="InterPro" id="IPR004869">
    <property type="entry name" value="MMPL_dom"/>
</dbReference>
<dbReference type="Gene3D" id="1.20.1640.10">
    <property type="entry name" value="Multidrug efflux transporter AcrB transmembrane domain"/>
    <property type="match status" value="2"/>
</dbReference>
<keyword evidence="10" id="KW-1185">Reference proteome</keyword>
<evidence type="ECO:0000313" key="9">
    <source>
        <dbReference type="EMBL" id="SPM43066.1"/>
    </source>
</evidence>
<dbReference type="PROSITE" id="PS50156">
    <property type="entry name" value="SSD"/>
    <property type="match status" value="1"/>
</dbReference>
<feature type="transmembrane region" description="Helical" evidence="7">
    <location>
        <begin position="376"/>
        <end position="398"/>
    </location>
</feature>
<evidence type="ECO:0000313" key="10">
    <source>
        <dbReference type="Proteomes" id="UP000240424"/>
    </source>
</evidence>
<comment type="subcellular location">
    <subcellularLocation>
        <location evidence="1">Cell membrane</location>
        <topology evidence="1">Multi-pass membrane protein</topology>
    </subcellularLocation>
</comment>
<dbReference type="GO" id="GO:0005886">
    <property type="term" value="C:plasma membrane"/>
    <property type="evidence" value="ECO:0007669"/>
    <property type="project" value="UniProtKB-SubCell"/>
</dbReference>
<evidence type="ECO:0000256" key="3">
    <source>
        <dbReference type="ARBA" id="ARBA00022475"/>
    </source>
</evidence>
<evidence type="ECO:0000256" key="5">
    <source>
        <dbReference type="ARBA" id="ARBA00022989"/>
    </source>
</evidence>
<reference evidence="9 10" key="1">
    <citation type="submission" date="2017-01" db="EMBL/GenBank/DDBJ databases">
        <authorList>
            <consortium name="Urmite Genomes"/>
        </authorList>
    </citation>
    <scope>NUCLEOTIDE SEQUENCE [LARGE SCALE GENOMIC DNA]</scope>
    <source>
        <strain evidence="9 10">AB215</strain>
    </source>
</reference>
<dbReference type="FunFam" id="1.20.1640.10:FF:000018">
    <property type="entry name" value="Transmembrane transport protein MmpL10"/>
    <property type="match status" value="1"/>
</dbReference>
<dbReference type="EMBL" id="FUEZ01000004">
    <property type="protein sequence ID" value="SPM43066.1"/>
    <property type="molecule type" value="Genomic_DNA"/>
</dbReference>